<dbReference type="InterPro" id="IPR000683">
    <property type="entry name" value="Gfo/Idh/MocA-like_OxRdtase_N"/>
</dbReference>
<dbReference type="Proteomes" id="UP000319143">
    <property type="component" value="Unassembled WGS sequence"/>
</dbReference>
<dbReference type="GO" id="GO:0103074">
    <property type="term" value="F:glucose-6-phosphate 3-dehydrogenase activity"/>
    <property type="evidence" value="ECO:0007669"/>
    <property type="project" value="UniProtKB-EC"/>
</dbReference>
<dbReference type="Gene3D" id="3.30.360.10">
    <property type="entry name" value="Dihydrodipicolinate Reductase, domain 2"/>
    <property type="match status" value="1"/>
</dbReference>
<dbReference type="AlphaFoldDB" id="A0A5C6DZN2"/>
<feature type="domain" description="GFO/IDH/MocA-like oxidoreductase" evidence="3">
    <location>
        <begin position="180"/>
        <end position="318"/>
    </location>
</feature>
<evidence type="ECO:0000313" key="5">
    <source>
        <dbReference type="Proteomes" id="UP000319143"/>
    </source>
</evidence>
<gene>
    <name evidence="4" type="primary">ntdC</name>
    <name evidence="4" type="ORF">Poly41_11940</name>
</gene>
<protein>
    <submittedName>
        <fullName evidence="4">Glucose-6-phosphate 3-dehydrogenase</fullName>
        <ecNumber evidence="4">1.1.1.361</ecNumber>
    </submittedName>
</protein>
<dbReference type="Gene3D" id="3.40.50.720">
    <property type="entry name" value="NAD(P)-binding Rossmann-like Domain"/>
    <property type="match status" value="1"/>
</dbReference>
<dbReference type="GO" id="GO:0000166">
    <property type="term" value="F:nucleotide binding"/>
    <property type="evidence" value="ECO:0007669"/>
    <property type="project" value="InterPro"/>
</dbReference>
<dbReference type="Pfam" id="PF01408">
    <property type="entry name" value="GFO_IDH_MocA"/>
    <property type="match status" value="1"/>
</dbReference>
<dbReference type="EC" id="1.1.1.361" evidence="4"/>
<dbReference type="InterPro" id="IPR050463">
    <property type="entry name" value="Gfo/Idh/MocA_oxidrdct_glycsds"/>
</dbReference>
<dbReference type="InterPro" id="IPR036291">
    <property type="entry name" value="NAD(P)-bd_dom_sf"/>
</dbReference>
<comment type="caution">
    <text evidence="4">The sequence shown here is derived from an EMBL/GenBank/DDBJ whole genome shotgun (WGS) entry which is preliminary data.</text>
</comment>
<organism evidence="4 5">
    <name type="scientific">Novipirellula artificiosorum</name>
    <dbReference type="NCBI Taxonomy" id="2528016"/>
    <lineage>
        <taxon>Bacteria</taxon>
        <taxon>Pseudomonadati</taxon>
        <taxon>Planctomycetota</taxon>
        <taxon>Planctomycetia</taxon>
        <taxon>Pirellulales</taxon>
        <taxon>Pirellulaceae</taxon>
        <taxon>Novipirellula</taxon>
    </lineage>
</organism>
<dbReference type="PANTHER" id="PTHR43818">
    <property type="entry name" value="BCDNA.GH03377"/>
    <property type="match status" value="1"/>
</dbReference>
<dbReference type="EMBL" id="SJPV01000001">
    <property type="protein sequence ID" value="TWU42893.1"/>
    <property type="molecule type" value="Genomic_DNA"/>
</dbReference>
<evidence type="ECO:0000256" key="1">
    <source>
        <dbReference type="ARBA" id="ARBA00023002"/>
    </source>
</evidence>
<keyword evidence="5" id="KW-1185">Reference proteome</keyword>
<evidence type="ECO:0000259" key="2">
    <source>
        <dbReference type="Pfam" id="PF01408"/>
    </source>
</evidence>
<reference evidence="4 5" key="1">
    <citation type="submission" date="2019-02" db="EMBL/GenBank/DDBJ databases">
        <title>Deep-cultivation of Planctomycetes and their phenomic and genomic characterization uncovers novel biology.</title>
        <authorList>
            <person name="Wiegand S."/>
            <person name="Jogler M."/>
            <person name="Boedeker C."/>
            <person name="Pinto D."/>
            <person name="Vollmers J."/>
            <person name="Rivas-Marin E."/>
            <person name="Kohn T."/>
            <person name="Peeters S.H."/>
            <person name="Heuer A."/>
            <person name="Rast P."/>
            <person name="Oberbeckmann S."/>
            <person name="Bunk B."/>
            <person name="Jeske O."/>
            <person name="Meyerdierks A."/>
            <person name="Storesund J.E."/>
            <person name="Kallscheuer N."/>
            <person name="Luecker S."/>
            <person name="Lage O.M."/>
            <person name="Pohl T."/>
            <person name="Merkel B.J."/>
            <person name="Hornburger P."/>
            <person name="Mueller R.-W."/>
            <person name="Bruemmer F."/>
            <person name="Labrenz M."/>
            <person name="Spormann A.M."/>
            <person name="Op Den Camp H."/>
            <person name="Overmann J."/>
            <person name="Amann R."/>
            <person name="Jetten M.S.M."/>
            <person name="Mascher T."/>
            <person name="Medema M.H."/>
            <person name="Devos D.P."/>
            <person name="Kaster A.-K."/>
            <person name="Ovreas L."/>
            <person name="Rohde M."/>
            <person name="Galperin M.Y."/>
            <person name="Jogler C."/>
        </authorList>
    </citation>
    <scope>NUCLEOTIDE SEQUENCE [LARGE SCALE GENOMIC DNA]</scope>
    <source>
        <strain evidence="4 5">Poly41</strain>
    </source>
</reference>
<dbReference type="SUPFAM" id="SSF55347">
    <property type="entry name" value="Glyceraldehyde-3-phosphate dehydrogenase-like, C-terminal domain"/>
    <property type="match status" value="1"/>
</dbReference>
<feature type="domain" description="Gfo/Idh/MocA-like oxidoreductase N-terminal" evidence="2">
    <location>
        <begin position="41"/>
        <end position="169"/>
    </location>
</feature>
<dbReference type="Pfam" id="PF22725">
    <property type="entry name" value="GFO_IDH_MocA_C3"/>
    <property type="match status" value="1"/>
</dbReference>
<dbReference type="InterPro" id="IPR055170">
    <property type="entry name" value="GFO_IDH_MocA-like_dom"/>
</dbReference>
<evidence type="ECO:0000313" key="4">
    <source>
        <dbReference type="EMBL" id="TWU42893.1"/>
    </source>
</evidence>
<sequence>MRFFATRFRVAEIQRRGAPNQDPSFSLNLYYYWKPIVMKTLNVGLIGYGFMGRTHSNGYSQAPHFFTNEYRPVLKAVCARSEDDMEAAQAFADQWGYESVETDWREMIKRDDIDIVDICTPNHLHAEMAIACAEAGKMIVCEKPLAMNSAQGEEMCQAVEKAGVKNMVSYNYRRIPAVTLAKQLIDEGRLGRIFHYRANFLQDWTINADVPQGGAATWRLDAKSAGSGVTGDLLAHCIDTALWLNGEILDVSAVTETFIKERVHSDTGKKQPVTIDDACNFFCHFKNGSLGLFESTRYARGHKALYTFEINGEHASIRWDLHDLHRLEYFDHRDDSIVRGWRNVHISDGDMPYMDHWWVPGLNIGYEHSFVHQVADFLKSIETGEAFHPSFRDALETQKVCDAVLESAAERAWKNV</sequence>
<keyword evidence="1 4" id="KW-0560">Oxidoreductase</keyword>
<proteinExistence type="predicted"/>
<accession>A0A5C6DZN2</accession>
<name>A0A5C6DZN2_9BACT</name>
<dbReference type="PANTHER" id="PTHR43818:SF11">
    <property type="entry name" value="BCDNA.GH03377"/>
    <property type="match status" value="1"/>
</dbReference>
<evidence type="ECO:0000259" key="3">
    <source>
        <dbReference type="Pfam" id="PF22725"/>
    </source>
</evidence>
<dbReference type="SUPFAM" id="SSF51735">
    <property type="entry name" value="NAD(P)-binding Rossmann-fold domains"/>
    <property type="match status" value="1"/>
</dbReference>